<sequence>MQRVLFIGCGDIALRTARLLGQRYQLYGLIRHQDKAKTLRAVGICPIVGDLDQPATLSRISGLAHMVFHFAPPPASGKQDTRTRHLLNALTKRGILPQRLIYISTSGVYGNCAGAEINESRTVNPQTDRACRRVDAERQLRAWGRQTGSQVVILRVPGIYAANRLPIERIRAGLPALLSEEDGYTNHIHAQDLARIAIAASLRGQSQRVYNVVDEDVMKMGDYFDRVADVAGLPRPPRINRAEASQRLTPAMLSFMDESRRLCAHRLHAELKIRLHHPTLVTGLQAE</sequence>
<gene>
    <name evidence="2" type="ORF">HNQ59_003742</name>
</gene>
<dbReference type="PANTHER" id="PTHR48079:SF6">
    <property type="entry name" value="NAD(P)-BINDING DOMAIN-CONTAINING PROTEIN-RELATED"/>
    <property type="match status" value="1"/>
</dbReference>
<dbReference type="Proteomes" id="UP000575898">
    <property type="component" value="Unassembled WGS sequence"/>
</dbReference>
<feature type="domain" description="NAD-dependent epimerase/dehydratase" evidence="1">
    <location>
        <begin position="17"/>
        <end position="212"/>
    </location>
</feature>
<dbReference type="AlphaFoldDB" id="A0A840MVP3"/>
<dbReference type="GO" id="GO:0004029">
    <property type="term" value="F:aldehyde dehydrogenase (NAD+) activity"/>
    <property type="evidence" value="ECO:0007669"/>
    <property type="project" value="TreeGrafter"/>
</dbReference>
<protein>
    <submittedName>
        <fullName evidence="2">Nucleoside-diphosphate-sugar epimerase</fullName>
    </submittedName>
</protein>
<dbReference type="InterPro" id="IPR036291">
    <property type="entry name" value="NAD(P)-bd_dom_sf"/>
</dbReference>
<evidence type="ECO:0000313" key="2">
    <source>
        <dbReference type="EMBL" id="MBB5020423.1"/>
    </source>
</evidence>
<comment type="caution">
    <text evidence="2">The sequence shown here is derived from an EMBL/GenBank/DDBJ whole genome shotgun (WGS) entry which is preliminary data.</text>
</comment>
<proteinExistence type="predicted"/>
<dbReference type="RefSeq" id="WP_184041818.1">
    <property type="nucleotide sequence ID" value="NZ_JACHHY010000034.1"/>
</dbReference>
<reference evidence="2 3" key="1">
    <citation type="submission" date="2020-08" db="EMBL/GenBank/DDBJ databases">
        <title>Genomic Encyclopedia of Type Strains, Phase IV (KMG-IV): sequencing the most valuable type-strain genomes for metagenomic binning, comparative biology and taxonomic classification.</title>
        <authorList>
            <person name="Goeker M."/>
        </authorList>
    </citation>
    <scope>NUCLEOTIDE SEQUENCE [LARGE SCALE GENOMIC DNA]</scope>
    <source>
        <strain evidence="2 3">DSM 27165</strain>
    </source>
</reference>
<dbReference type="EMBL" id="JACHHY010000034">
    <property type="protein sequence ID" value="MBB5020423.1"/>
    <property type="molecule type" value="Genomic_DNA"/>
</dbReference>
<dbReference type="Gene3D" id="3.40.50.720">
    <property type="entry name" value="NAD(P)-binding Rossmann-like Domain"/>
    <property type="match status" value="1"/>
</dbReference>
<dbReference type="GO" id="GO:0005737">
    <property type="term" value="C:cytoplasm"/>
    <property type="evidence" value="ECO:0007669"/>
    <property type="project" value="TreeGrafter"/>
</dbReference>
<organism evidence="2 3">
    <name type="scientific">Chitinivorax tropicus</name>
    <dbReference type="NCBI Taxonomy" id="714531"/>
    <lineage>
        <taxon>Bacteria</taxon>
        <taxon>Pseudomonadati</taxon>
        <taxon>Pseudomonadota</taxon>
        <taxon>Betaproteobacteria</taxon>
        <taxon>Chitinivorax</taxon>
    </lineage>
</organism>
<dbReference type="SUPFAM" id="SSF51735">
    <property type="entry name" value="NAD(P)-binding Rossmann-fold domains"/>
    <property type="match status" value="1"/>
</dbReference>
<evidence type="ECO:0000313" key="3">
    <source>
        <dbReference type="Proteomes" id="UP000575898"/>
    </source>
</evidence>
<dbReference type="PANTHER" id="PTHR48079">
    <property type="entry name" value="PROTEIN YEEZ"/>
    <property type="match status" value="1"/>
</dbReference>
<keyword evidence="3" id="KW-1185">Reference proteome</keyword>
<dbReference type="CDD" id="cd05266">
    <property type="entry name" value="SDR_a4"/>
    <property type="match status" value="1"/>
</dbReference>
<name>A0A840MVP3_9PROT</name>
<accession>A0A840MVP3</accession>
<dbReference type="Pfam" id="PF01370">
    <property type="entry name" value="Epimerase"/>
    <property type="match status" value="1"/>
</dbReference>
<evidence type="ECO:0000259" key="1">
    <source>
        <dbReference type="Pfam" id="PF01370"/>
    </source>
</evidence>
<dbReference type="InterPro" id="IPR001509">
    <property type="entry name" value="Epimerase_deHydtase"/>
</dbReference>
<dbReference type="InterPro" id="IPR051783">
    <property type="entry name" value="NAD(P)-dependent_oxidoreduct"/>
</dbReference>